<keyword evidence="2" id="KW-0479">Metal-binding</keyword>
<evidence type="ECO:0000256" key="1">
    <source>
        <dbReference type="ARBA" id="ARBA00022714"/>
    </source>
</evidence>
<dbReference type="AlphaFoldDB" id="A0A9X2CUE8"/>
<sequence length="118" mass="13471">MKQVVCNVTDLQPGEIMEAEFDRKSIVVCRTMDGEFSAFLNRCIHQGAPLSKGMLCGTSIDTDQVGEYDYQREGEVLRCPWHGREFDVKNRGCMLANSKYKLKDFKVEVENEQVVVCK</sequence>
<dbReference type="PROSITE" id="PS51296">
    <property type="entry name" value="RIESKE"/>
    <property type="match status" value="1"/>
</dbReference>
<gene>
    <name evidence="6" type="ORF">MF646_15310</name>
</gene>
<dbReference type="PANTHER" id="PTHR21496:SF23">
    <property type="entry name" value="3-PHENYLPROPIONATE_CINNAMIC ACID DIOXYGENASE FERREDOXIN SUBUNIT"/>
    <property type="match status" value="1"/>
</dbReference>
<feature type="domain" description="Rieske" evidence="5">
    <location>
        <begin position="3"/>
        <end position="116"/>
    </location>
</feature>
<evidence type="ECO:0000256" key="2">
    <source>
        <dbReference type="ARBA" id="ARBA00022723"/>
    </source>
</evidence>
<comment type="caution">
    <text evidence="6">The sequence shown here is derived from an EMBL/GenBank/DDBJ whole genome shotgun (WGS) entry which is preliminary data.</text>
</comment>
<evidence type="ECO:0000259" key="5">
    <source>
        <dbReference type="PROSITE" id="PS51296"/>
    </source>
</evidence>
<dbReference type="InterPro" id="IPR036922">
    <property type="entry name" value="Rieske_2Fe-2S_sf"/>
</dbReference>
<dbReference type="EMBL" id="JAKRYL010000016">
    <property type="protein sequence ID" value="MCL7748496.1"/>
    <property type="molecule type" value="Genomic_DNA"/>
</dbReference>
<keyword evidence="4" id="KW-0411">Iron-sulfur</keyword>
<organism evidence="6 7">
    <name type="scientific">Halalkalibacter alkaliphilus</name>
    <dbReference type="NCBI Taxonomy" id="2917993"/>
    <lineage>
        <taxon>Bacteria</taxon>
        <taxon>Bacillati</taxon>
        <taxon>Bacillota</taxon>
        <taxon>Bacilli</taxon>
        <taxon>Bacillales</taxon>
        <taxon>Bacillaceae</taxon>
        <taxon>Halalkalibacter</taxon>
    </lineage>
</organism>
<keyword evidence="7" id="KW-1185">Reference proteome</keyword>
<name>A0A9X2CUE8_9BACI</name>
<dbReference type="GO" id="GO:0051537">
    <property type="term" value="F:2 iron, 2 sulfur cluster binding"/>
    <property type="evidence" value="ECO:0007669"/>
    <property type="project" value="UniProtKB-KW"/>
</dbReference>
<accession>A0A9X2CUE8</accession>
<proteinExistence type="predicted"/>
<dbReference type="Proteomes" id="UP001139150">
    <property type="component" value="Unassembled WGS sequence"/>
</dbReference>
<evidence type="ECO:0000256" key="4">
    <source>
        <dbReference type="ARBA" id="ARBA00023014"/>
    </source>
</evidence>
<dbReference type="RefSeq" id="WP_250097384.1">
    <property type="nucleotide sequence ID" value="NZ_JAKRYL010000016.1"/>
</dbReference>
<dbReference type="SUPFAM" id="SSF50022">
    <property type="entry name" value="ISP domain"/>
    <property type="match status" value="1"/>
</dbReference>
<dbReference type="GO" id="GO:0016705">
    <property type="term" value="F:oxidoreductase activity, acting on paired donors, with incorporation or reduction of molecular oxygen"/>
    <property type="evidence" value="ECO:0007669"/>
    <property type="project" value="UniProtKB-ARBA"/>
</dbReference>
<keyword evidence="1" id="KW-0001">2Fe-2S</keyword>
<dbReference type="CDD" id="cd03467">
    <property type="entry name" value="Rieske"/>
    <property type="match status" value="1"/>
</dbReference>
<keyword evidence="3" id="KW-0408">Iron</keyword>
<dbReference type="PANTHER" id="PTHR21496">
    <property type="entry name" value="FERREDOXIN-RELATED"/>
    <property type="match status" value="1"/>
</dbReference>
<evidence type="ECO:0000313" key="6">
    <source>
        <dbReference type="EMBL" id="MCL7748496.1"/>
    </source>
</evidence>
<dbReference type="GO" id="GO:0046872">
    <property type="term" value="F:metal ion binding"/>
    <property type="evidence" value="ECO:0007669"/>
    <property type="project" value="UniProtKB-KW"/>
</dbReference>
<evidence type="ECO:0000313" key="7">
    <source>
        <dbReference type="Proteomes" id="UP001139150"/>
    </source>
</evidence>
<protein>
    <submittedName>
        <fullName evidence="6">Rieske (2Fe-2S) protein</fullName>
    </submittedName>
</protein>
<reference evidence="6" key="1">
    <citation type="submission" date="2022-02" db="EMBL/GenBank/DDBJ databases">
        <title>Halalkalibacter sp. nov. isolated from Lonar Lake, India.</title>
        <authorList>
            <person name="Joshi A."/>
            <person name="Thite S."/>
            <person name="Lodha T."/>
        </authorList>
    </citation>
    <scope>NUCLEOTIDE SEQUENCE</scope>
    <source>
        <strain evidence="6">MEB205</strain>
    </source>
</reference>
<evidence type="ECO:0000256" key="3">
    <source>
        <dbReference type="ARBA" id="ARBA00023004"/>
    </source>
</evidence>
<dbReference type="InterPro" id="IPR017941">
    <property type="entry name" value="Rieske_2Fe-2S"/>
</dbReference>
<dbReference type="Pfam" id="PF00355">
    <property type="entry name" value="Rieske"/>
    <property type="match status" value="1"/>
</dbReference>
<dbReference type="GO" id="GO:0004497">
    <property type="term" value="F:monooxygenase activity"/>
    <property type="evidence" value="ECO:0007669"/>
    <property type="project" value="UniProtKB-ARBA"/>
</dbReference>
<dbReference type="Gene3D" id="2.102.10.10">
    <property type="entry name" value="Rieske [2Fe-2S] iron-sulphur domain"/>
    <property type="match status" value="1"/>
</dbReference>